<name>A0ABY9NGZ6_9PSED</name>
<sequence>MDSANRSQSLTAELEARLEIDFALRRLPLPGGQQALRECGQGPVVVLLHGIGSTAASWLQVALQLASHARVIAWDAPGYGESSPLASPAPKAEDYAERLGQMLDALQVERCLLVGHSLGALPALAYACTEGARRVERLALISPARGYGEAQRMQVGREVRQQRLDQLQYLGLAALAQQRGPDLVSPRATAQARAWAQWNMARLNPQGYRQAIELLCGDELLRHGAPAMPCTVHCGDVDQITPVVSCRLIAQALGASFQVIADAGHASPIERPHEVAGRLAALLTPCLKGDCP</sequence>
<dbReference type="InterPro" id="IPR000073">
    <property type="entry name" value="AB_hydrolase_1"/>
</dbReference>
<dbReference type="EMBL" id="CP133164">
    <property type="protein sequence ID" value="WMN17729.1"/>
    <property type="molecule type" value="Genomic_DNA"/>
</dbReference>
<dbReference type="PANTHER" id="PTHR43689">
    <property type="entry name" value="HYDROLASE"/>
    <property type="match status" value="1"/>
</dbReference>
<dbReference type="PRINTS" id="PR00111">
    <property type="entry name" value="ABHYDROLASE"/>
</dbReference>
<accession>A0ABY9NGZ6</accession>
<organism evidence="2 3">
    <name type="scientific">Pseudomonas piscis</name>
    <dbReference type="NCBI Taxonomy" id="2614538"/>
    <lineage>
        <taxon>Bacteria</taxon>
        <taxon>Pseudomonadati</taxon>
        <taxon>Pseudomonadota</taxon>
        <taxon>Gammaproteobacteria</taxon>
        <taxon>Pseudomonadales</taxon>
        <taxon>Pseudomonadaceae</taxon>
        <taxon>Pseudomonas</taxon>
    </lineage>
</organism>
<feature type="domain" description="AB hydrolase-1" evidence="1">
    <location>
        <begin position="43"/>
        <end position="272"/>
    </location>
</feature>
<dbReference type="InterPro" id="IPR029058">
    <property type="entry name" value="AB_hydrolase_fold"/>
</dbReference>
<dbReference type="Gene3D" id="3.40.50.1820">
    <property type="entry name" value="alpha/beta hydrolase"/>
    <property type="match status" value="1"/>
</dbReference>
<dbReference type="RefSeq" id="WP_282879167.1">
    <property type="nucleotide sequence ID" value="NZ_CP133164.1"/>
</dbReference>
<evidence type="ECO:0000259" key="1">
    <source>
        <dbReference type="Pfam" id="PF00561"/>
    </source>
</evidence>
<gene>
    <name evidence="2" type="ORF">QL104_31040</name>
</gene>
<dbReference type="Pfam" id="PF00561">
    <property type="entry name" value="Abhydrolase_1"/>
    <property type="match status" value="1"/>
</dbReference>
<evidence type="ECO:0000313" key="2">
    <source>
        <dbReference type="EMBL" id="WMN17729.1"/>
    </source>
</evidence>
<evidence type="ECO:0000313" key="3">
    <source>
        <dbReference type="Proteomes" id="UP001237292"/>
    </source>
</evidence>
<keyword evidence="2" id="KW-0378">Hydrolase</keyword>
<dbReference type="SUPFAM" id="SSF53474">
    <property type="entry name" value="alpha/beta-Hydrolases"/>
    <property type="match status" value="1"/>
</dbReference>
<dbReference type="PANTHER" id="PTHR43689:SF8">
    <property type="entry name" value="ALPHA_BETA-HYDROLASES SUPERFAMILY PROTEIN"/>
    <property type="match status" value="1"/>
</dbReference>
<reference evidence="2 3" key="1">
    <citation type="journal article" date="2023" name="Access Microbiol">
        <title>The genome of a steinernematid-associated Pseudomonas piscis bacterium encodes the biosynthesis of insect toxins.</title>
        <authorList>
            <person name="Awori R.M."/>
            <person name="Hendre P."/>
            <person name="Amugune N.O."/>
        </authorList>
    </citation>
    <scope>NUCLEOTIDE SEQUENCE [LARGE SCALE GENOMIC DNA]</scope>
    <source>
        <strain evidence="2 3">75</strain>
    </source>
</reference>
<dbReference type="GO" id="GO:0016787">
    <property type="term" value="F:hydrolase activity"/>
    <property type="evidence" value="ECO:0007669"/>
    <property type="project" value="UniProtKB-KW"/>
</dbReference>
<proteinExistence type="predicted"/>
<dbReference type="Proteomes" id="UP001237292">
    <property type="component" value="Chromosome"/>
</dbReference>
<keyword evidence="3" id="KW-1185">Reference proteome</keyword>
<protein>
    <submittedName>
        <fullName evidence="2">Alpha/beta hydrolase</fullName>
    </submittedName>
</protein>